<protein>
    <recommendedName>
        <fullName evidence="3">Peptidase C-terminal archaeal/bacterial domain-containing protein</fullName>
    </recommendedName>
</protein>
<dbReference type="GO" id="GO:0008233">
    <property type="term" value="F:peptidase activity"/>
    <property type="evidence" value="ECO:0007669"/>
    <property type="project" value="UniProtKB-KW"/>
</dbReference>
<evidence type="ECO:0000313" key="4">
    <source>
        <dbReference type="EMBL" id="KFA89178.1"/>
    </source>
</evidence>
<dbReference type="AlphaFoldDB" id="A0A084SL43"/>
<evidence type="ECO:0000313" key="5">
    <source>
        <dbReference type="Proteomes" id="UP000028547"/>
    </source>
</evidence>
<dbReference type="Gene3D" id="2.60.120.380">
    <property type="match status" value="1"/>
</dbReference>
<sequence>MTAAWSAVGVGVATPPPASTALTNNVAITGISGASGSLKYYHLDVPASRAVTFTLSGGSGDADMYVKFGSAPSTSSYDCRPYKSGNSETCSFAAKTSAGRYYVMLRGYSSYSSTSLKGAY</sequence>
<keyword evidence="2" id="KW-0378">Hydrolase</keyword>
<feature type="domain" description="Peptidase C-terminal archaeal/bacterial" evidence="3">
    <location>
        <begin position="40"/>
        <end position="107"/>
    </location>
</feature>
<dbReference type="GO" id="GO:0006508">
    <property type="term" value="P:proteolysis"/>
    <property type="evidence" value="ECO:0007669"/>
    <property type="project" value="UniProtKB-KW"/>
</dbReference>
<evidence type="ECO:0000256" key="1">
    <source>
        <dbReference type="ARBA" id="ARBA00022670"/>
    </source>
</evidence>
<evidence type="ECO:0000259" key="3">
    <source>
        <dbReference type="Pfam" id="PF04151"/>
    </source>
</evidence>
<dbReference type="SUPFAM" id="SSF89260">
    <property type="entry name" value="Collagen-binding domain"/>
    <property type="match status" value="1"/>
</dbReference>
<proteinExistence type="predicted"/>
<gene>
    <name evidence="4" type="ORF">Q664_36550</name>
</gene>
<organism evidence="4 5">
    <name type="scientific">Archangium violaceum Cb vi76</name>
    <dbReference type="NCBI Taxonomy" id="1406225"/>
    <lineage>
        <taxon>Bacteria</taxon>
        <taxon>Pseudomonadati</taxon>
        <taxon>Myxococcota</taxon>
        <taxon>Myxococcia</taxon>
        <taxon>Myxococcales</taxon>
        <taxon>Cystobacterineae</taxon>
        <taxon>Archangiaceae</taxon>
        <taxon>Archangium</taxon>
    </lineage>
</organism>
<dbReference type="Proteomes" id="UP000028547">
    <property type="component" value="Unassembled WGS sequence"/>
</dbReference>
<dbReference type="FunFam" id="2.60.120.380:FF:000013">
    <property type="entry name" value="Alkaline serine protease"/>
    <property type="match status" value="1"/>
</dbReference>
<accession>A0A084SL43</accession>
<reference evidence="4 5" key="1">
    <citation type="submission" date="2014-07" db="EMBL/GenBank/DDBJ databases">
        <title>Draft Genome Sequence of Gephyronic Acid Producer, Cystobacter violaceus Strain Cb vi76.</title>
        <authorList>
            <person name="Stevens D.C."/>
            <person name="Young J."/>
            <person name="Carmichael R."/>
            <person name="Tan J."/>
            <person name="Taylor R.E."/>
        </authorList>
    </citation>
    <scope>NUCLEOTIDE SEQUENCE [LARGE SCALE GENOMIC DNA]</scope>
    <source>
        <strain evidence="4 5">Cb vi76</strain>
    </source>
</reference>
<dbReference type="EMBL" id="JPMI01000258">
    <property type="protein sequence ID" value="KFA89178.1"/>
    <property type="molecule type" value="Genomic_DNA"/>
</dbReference>
<name>A0A084SL43_9BACT</name>
<dbReference type="InterPro" id="IPR007280">
    <property type="entry name" value="Peptidase_C_arc/bac"/>
</dbReference>
<keyword evidence="1" id="KW-0645">Protease</keyword>
<evidence type="ECO:0000256" key="2">
    <source>
        <dbReference type="ARBA" id="ARBA00022801"/>
    </source>
</evidence>
<dbReference type="Pfam" id="PF04151">
    <property type="entry name" value="PPC"/>
    <property type="match status" value="1"/>
</dbReference>
<comment type="caution">
    <text evidence="4">The sequence shown here is derived from an EMBL/GenBank/DDBJ whole genome shotgun (WGS) entry which is preliminary data.</text>
</comment>